<feature type="region of interest" description="Disordered" evidence="1">
    <location>
        <begin position="256"/>
        <end position="422"/>
    </location>
</feature>
<evidence type="ECO:0000313" key="3">
    <source>
        <dbReference type="Proteomes" id="UP001140560"/>
    </source>
</evidence>
<proteinExistence type="predicted"/>
<feature type="compositionally biased region" description="Low complexity" evidence="1">
    <location>
        <begin position="325"/>
        <end position="335"/>
    </location>
</feature>
<protein>
    <submittedName>
        <fullName evidence="2">Uncharacterized protein</fullName>
    </submittedName>
</protein>
<feature type="compositionally biased region" description="Polar residues" evidence="1">
    <location>
        <begin position="517"/>
        <end position="531"/>
    </location>
</feature>
<feature type="compositionally biased region" description="Basic and acidic residues" evidence="1">
    <location>
        <begin position="487"/>
        <end position="498"/>
    </location>
</feature>
<dbReference type="EMBL" id="JAPEUY010000004">
    <property type="protein sequence ID" value="KAJ4374099.1"/>
    <property type="molecule type" value="Genomic_DNA"/>
</dbReference>
<accession>A0A9W8YCY7</accession>
<feature type="compositionally biased region" description="Basic and acidic residues" evidence="1">
    <location>
        <begin position="604"/>
        <end position="613"/>
    </location>
</feature>
<dbReference type="Proteomes" id="UP001140560">
    <property type="component" value="Unassembled WGS sequence"/>
</dbReference>
<feature type="region of interest" description="Disordered" evidence="1">
    <location>
        <begin position="448"/>
        <end position="531"/>
    </location>
</feature>
<sequence length="613" mass="69524">MTSQADAVVLSDATPASLTSAEAARILFGGHLYLQYMHWQLTIDDPDEVPFYGSWEQYVLIRDSVRETVIGHLPSSEHFKAFMGRIKNTVYIADREKEGGEGDEETRSAETAPPLVVATHCGHWIHPGNPHQQTEACACCMMRQCVESLERIARLWRVIGGPHARPSDVSVSNLYYRVKRIWHAEKSRWANLVFKCREWAMLEDWWEEQYSMLGYDERDMAKKVNSCASALEIARDTPLLADGWDDEFMPRRKRIVGQADGFNTPEREVSRVPETPLPRARSEPRGVETSYEGPGRCEEDALSREQYPFEQSPSPFSARAEEETAIPPSTNITTATPPPSPTFSRITDVSSPISSEFVPSPPPPPPLSPPAHGSPNQQNRVTFAPDVREYATRPAAWFRRNSPLYAQGRHACPPGRAWQDTSFMGDDLYDILGSDYDNEEDELVRLLRAEFASDEDSEDSSDDESDEELDGDEDDDDEDDDDEEDEQHLTPRQTKEIAKPASARQLGAREPDRPDTVHQTIRTSFPQNFQPSKLQPVDVALHHDQTNLLQPPTPRTIRTARDFTHATQTTGGEELNRIQVQGSSRRRNRTEFESDSGEQQQQQGEREAKWHRR</sequence>
<reference evidence="2" key="1">
    <citation type="submission" date="2022-10" db="EMBL/GenBank/DDBJ databases">
        <title>Tapping the CABI collections for fungal endophytes: first genome assemblies for Collariella, Neodidymelliopsis, Ascochyta clinopodiicola, Didymella pomorum, Didymosphaeria variabile, Neocosmospora piperis and Neocucurbitaria cava.</title>
        <authorList>
            <person name="Hill R."/>
        </authorList>
    </citation>
    <scope>NUCLEOTIDE SEQUENCE</scope>
    <source>
        <strain evidence="2">IMI 356814</strain>
    </source>
</reference>
<feature type="compositionally biased region" description="Basic and acidic residues" evidence="1">
    <location>
        <begin position="507"/>
        <end position="516"/>
    </location>
</feature>
<feature type="compositionally biased region" description="Acidic residues" evidence="1">
    <location>
        <begin position="452"/>
        <end position="486"/>
    </location>
</feature>
<gene>
    <name evidence="2" type="ORF">N0V83_002838</name>
</gene>
<dbReference type="AlphaFoldDB" id="A0A9W8YCY7"/>
<feature type="region of interest" description="Disordered" evidence="1">
    <location>
        <begin position="565"/>
        <end position="613"/>
    </location>
</feature>
<comment type="caution">
    <text evidence="2">The sequence shown here is derived from an EMBL/GenBank/DDBJ whole genome shotgun (WGS) entry which is preliminary data.</text>
</comment>
<name>A0A9W8YCY7_9PLEO</name>
<organism evidence="2 3">
    <name type="scientific">Neocucurbitaria cava</name>
    <dbReference type="NCBI Taxonomy" id="798079"/>
    <lineage>
        <taxon>Eukaryota</taxon>
        <taxon>Fungi</taxon>
        <taxon>Dikarya</taxon>
        <taxon>Ascomycota</taxon>
        <taxon>Pezizomycotina</taxon>
        <taxon>Dothideomycetes</taxon>
        <taxon>Pleosporomycetidae</taxon>
        <taxon>Pleosporales</taxon>
        <taxon>Pleosporineae</taxon>
        <taxon>Cucurbitariaceae</taxon>
        <taxon>Neocucurbitaria</taxon>
    </lineage>
</organism>
<dbReference type="OrthoDB" id="3789817at2759"/>
<evidence type="ECO:0000256" key="1">
    <source>
        <dbReference type="SAM" id="MobiDB-lite"/>
    </source>
</evidence>
<keyword evidence="3" id="KW-1185">Reference proteome</keyword>
<feature type="compositionally biased region" description="Pro residues" evidence="1">
    <location>
        <begin position="359"/>
        <end position="369"/>
    </location>
</feature>
<evidence type="ECO:0000313" key="2">
    <source>
        <dbReference type="EMBL" id="KAJ4374099.1"/>
    </source>
</evidence>